<comment type="subcellular location">
    <subcellularLocation>
        <location evidence="1">Cell membrane</location>
        <topology evidence="1">Multi-pass membrane protein</topology>
    </subcellularLocation>
</comment>
<evidence type="ECO:0000256" key="8">
    <source>
        <dbReference type="ARBA" id="ARBA00022989"/>
    </source>
</evidence>
<evidence type="ECO:0000259" key="12">
    <source>
        <dbReference type="Pfam" id="PF02687"/>
    </source>
</evidence>
<evidence type="ECO:0000256" key="2">
    <source>
        <dbReference type="ARBA" id="ARBA00008697"/>
    </source>
</evidence>
<evidence type="ECO:0000256" key="6">
    <source>
        <dbReference type="ARBA" id="ARBA00022475"/>
    </source>
</evidence>
<feature type="domain" description="MacB-like periplasmic core" evidence="13">
    <location>
        <begin position="18"/>
        <end position="204"/>
    </location>
</feature>
<feature type="transmembrane region" description="Helical" evidence="11">
    <location>
        <begin position="323"/>
        <end position="345"/>
    </location>
</feature>
<sequence length="355" mass="38605">MFLAWNEIKQNKLRFALVIGVLLLVAYLVFFLSGLANGLKTMNRAAVDKWDGDGIILTKESDMNLQQSSFKNDEVTKKNGVKYAQLGALNTIATSGEDSKGVALFGIDPDEFIMPKVTEGKAFAADGEVIAADSLRDDGFKLGDTLKLSSTDETLKITGFTDNAKFNAAPVLYGSLTTYQKVRFSGGWKQNKDRINGYVVRTKTLDKVTAPKQLEVISNQSFIQNLPGYKEQNLTLNFMIYFLFAISAFIVAIFLYVLTIQKVSIFGVLKAEGLSSSFLARSVVVQTAILALTGILIGFGLTVLTGLFLPPAVPVAFNYLDMLLYGTVLFAVSLLGAVFSVLTIVRINPLKAIGG</sequence>
<feature type="transmembrane region" description="Helical" evidence="11">
    <location>
        <begin position="15"/>
        <end position="36"/>
    </location>
</feature>
<dbReference type="InterPro" id="IPR051125">
    <property type="entry name" value="ABC-4/HrtB_transporter"/>
</dbReference>
<evidence type="ECO:0000259" key="13">
    <source>
        <dbReference type="Pfam" id="PF12704"/>
    </source>
</evidence>
<feature type="domain" description="ABC3 transporter permease C-terminal" evidence="12">
    <location>
        <begin position="237"/>
        <end position="349"/>
    </location>
</feature>
<keyword evidence="5" id="KW-0813">Transport</keyword>
<evidence type="ECO:0000256" key="1">
    <source>
        <dbReference type="ARBA" id="ARBA00004651"/>
    </source>
</evidence>
<keyword evidence="8 11" id="KW-1133">Transmembrane helix</keyword>
<dbReference type="PANTHER" id="PTHR43738:SF1">
    <property type="entry name" value="HEMIN TRANSPORT SYSTEM PERMEASE PROTEIN HRTB-RELATED"/>
    <property type="match status" value="1"/>
</dbReference>
<evidence type="ECO:0000256" key="11">
    <source>
        <dbReference type="SAM" id="Phobius"/>
    </source>
</evidence>
<protein>
    <recommendedName>
        <fullName evidence="4">Putative hemin transport system permease protein HrtB</fullName>
    </recommendedName>
</protein>
<evidence type="ECO:0000313" key="14">
    <source>
        <dbReference type="EMBL" id="WLV24446.1"/>
    </source>
</evidence>
<dbReference type="EMBL" id="CP129113">
    <property type="protein sequence ID" value="WLV24446.1"/>
    <property type="molecule type" value="Genomic_DNA"/>
</dbReference>
<evidence type="ECO:0000256" key="10">
    <source>
        <dbReference type="ARBA" id="ARBA00024973"/>
    </source>
</evidence>
<dbReference type="RefSeq" id="WP_348027476.1">
    <property type="nucleotide sequence ID" value="NZ_CP129113.1"/>
</dbReference>
<dbReference type="InterPro" id="IPR003838">
    <property type="entry name" value="ABC3_permease_C"/>
</dbReference>
<evidence type="ECO:0000256" key="9">
    <source>
        <dbReference type="ARBA" id="ARBA00023136"/>
    </source>
</evidence>
<dbReference type="InterPro" id="IPR025857">
    <property type="entry name" value="MacB_PCD"/>
</dbReference>
<dbReference type="PANTHER" id="PTHR43738">
    <property type="entry name" value="ABC TRANSPORTER, MEMBRANE PROTEIN"/>
    <property type="match status" value="1"/>
</dbReference>
<keyword evidence="15" id="KW-1185">Reference proteome</keyword>
<feature type="transmembrane region" description="Helical" evidence="11">
    <location>
        <begin position="238"/>
        <end position="258"/>
    </location>
</feature>
<evidence type="ECO:0000256" key="5">
    <source>
        <dbReference type="ARBA" id="ARBA00022448"/>
    </source>
</evidence>
<comment type="function">
    <text evidence="10">Part of the ABC transporter complex hrt involved in hemin import. Responsible for the translocation of the substrate across the membrane.</text>
</comment>
<keyword evidence="7 11" id="KW-0812">Transmembrane</keyword>
<evidence type="ECO:0000256" key="4">
    <source>
        <dbReference type="ARBA" id="ARBA00016962"/>
    </source>
</evidence>
<evidence type="ECO:0000313" key="15">
    <source>
        <dbReference type="Proteomes" id="UP001180087"/>
    </source>
</evidence>
<comment type="subunit">
    <text evidence="3">The complex is composed of two ATP-binding proteins (HrtA), two transmembrane proteins (HrtB) and a solute-binding protein.</text>
</comment>
<name>A0ABY9KUJ4_9BACI</name>
<evidence type="ECO:0000256" key="7">
    <source>
        <dbReference type="ARBA" id="ARBA00022692"/>
    </source>
</evidence>
<comment type="similarity">
    <text evidence="2">Belongs to the ABC-4 integral membrane protein family. HrtB subfamily.</text>
</comment>
<dbReference type="Proteomes" id="UP001180087">
    <property type="component" value="Chromosome"/>
</dbReference>
<feature type="transmembrane region" description="Helical" evidence="11">
    <location>
        <begin position="278"/>
        <end position="303"/>
    </location>
</feature>
<gene>
    <name evidence="14" type="ORF">QR721_12500</name>
</gene>
<keyword evidence="6" id="KW-1003">Cell membrane</keyword>
<accession>A0ABY9KUJ4</accession>
<dbReference type="Pfam" id="PF02687">
    <property type="entry name" value="FtsX"/>
    <property type="match status" value="1"/>
</dbReference>
<evidence type="ECO:0000256" key="3">
    <source>
        <dbReference type="ARBA" id="ARBA00011131"/>
    </source>
</evidence>
<reference evidence="14" key="1">
    <citation type="submission" date="2023-06" db="EMBL/GenBank/DDBJ databases">
        <title>A Treasure from Seagulls: Isolation and Description of Aciduricobacillus qingdaonensis gen. nov., sp. nov., a Rare Obligately Uric Acid-utilizing Member in the Family Bacillaceae.</title>
        <authorList>
            <person name="Liu W."/>
            <person name="Wang B."/>
        </authorList>
    </citation>
    <scope>NUCLEOTIDE SEQUENCE</scope>
    <source>
        <strain evidence="14">44XB</strain>
    </source>
</reference>
<proteinExistence type="inferred from homology"/>
<keyword evidence="9 11" id="KW-0472">Membrane</keyword>
<organism evidence="14 15">
    <name type="scientific">Aciduricibacillus chroicocephali</name>
    <dbReference type="NCBI Taxonomy" id="3054939"/>
    <lineage>
        <taxon>Bacteria</taxon>
        <taxon>Bacillati</taxon>
        <taxon>Bacillota</taxon>
        <taxon>Bacilli</taxon>
        <taxon>Bacillales</taxon>
        <taxon>Bacillaceae</taxon>
        <taxon>Aciduricibacillus</taxon>
    </lineage>
</organism>
<dbReference type="Pfam" id="PF12704">
    <property type="entry name" value="MacB_PCD"/>
    <property type="match status" value="1"/>
</dbReference>